<dbReference type="PROSITE" id="PS51257">
    <property type="entry name" value="PROKAR_LIPOPROTEIN"/>
    <property type="match status" value="1"/>
</dbReference>
<dbReference type="InterPro" id="IPR008928">
    <property type="entry name" value="6-hairpin_glycosidase_sf"/>
</dbReference>
<comment type="caution">
    <text evidence="3">The sequence shown here is derived from an EMBL/GenBank/DDBJ whole genome shotgun (WGS) entry which is preliminary data.</text>
</comment>
<dbReference type="Proteomes" id="UP000176420">
    <property type="component" value="Unassembled WGS sequence"/>
</dbReference>
<organism evidence="3 4">
    <name type="scientific">Candidatus Kerfeldbacteria bacterium RIFOXYB2_FULL_38_14</name>
    <dbReference type="NCBI Taxonomy" id="1798547"/>
    <lineage>
        <taxon>Bacteria</taxon>
        <taxon>Candidatus Kerfeldiibacteriota</taxon>
    </lineage>
</organism>
<protein>
    <recommendedName>
        <fullName evidence="2">PcRGLX/YetA-like central beta-sandwich domain-containing protein</fullName>
    </recommendedName>
</protein>
<accession>A0A1G2BIH3</accession>
<feature type="domain" description="PcRGLX/YetA-like central beta-sandwich" evidence="2">
    <location>
        <begin position="397"/>
        <end position="459"/>
    </location>
</feature>
<dbReference type="SUPFAM" id="SSF48208">
    <property type="entry name" value="Six-hairpin glycosidases"/>
    <property type="match status" value="1"/>
</dbReference>
<proteinExistence type="predicted"/>
<reference evidence="3 4" key="1">
    <citation type="journal article" date="2016" name="Nat. Commun.">
        <title>Thousands of microbial genomes shed light on interconnected biogeochemical processes in an aquifer system.</title>
        <authorList>
            <person name="Anantharaman K."/>
            <person name="Brown C.T."/>
            <person name="Hug L.A."/>
            <person name="Sharon I."/>
            <person name="Castelle C.J."/>
            <person name="Probst A.J."/>
            <person name="Thomas B.C."/>
            <person name="Singh A."/>
            <person name="Wilkins M.J."/>
            <person name="Karaoz U."/>
            <person name="Brodie E.L."/>
            <person name="Williams K.H."/>
            <person name="Hubbard S.S."/>
            <person name="Banfield J.F."/>
        </authorList>
    </citation>
    <scope>NUCLEOTIDE SEQUENCE [LARGE SCALE GENOMIC DNA]</scope>
</reference>
<feature type="chain" id="PRO_5009582073" description="PcRGLX/YetA-like central beta-sandwich domain-containing protein" evidence="1">
    <location>
        <begin position="26"/>
        <end position="1135"/>
    </location>
</feature>
<keyword evidence="1" id="KW-0732">Signal</keyword>
<evidence type="ECO:0000313" key="4">
    <source>
        <dbReference type="Proteomes" id="UP000176420"/>
    </source>
</evidence>
<feature type="signal peptide" evidence="1">
    <location>
        <begin position="1"/>
        <end position="25"/>
    </location>
</feature>
<evidence type="ECO:0000256" key="1">
    <source>
        <dbReference type="SAM" id="SignalP"/>
    </source>
</evidence>
<sequence length="1135" mass="128154">MKHFFIFISIAVTFGCFYTTTAALAMKTTVVFHEEEGIERKNEPVTFGVPLTQKANILTTNNFGVFDGTGTEIPAQFTVTARWGGTADNTKLPIRWVLVDTQVNVSGNNIATYTISSKKGRGNATGATTGLFLTEDANYYTIQTGATTFRLRKDKFNGFDQVITADNQKIIDSSLQDGLKIVDKNNNTHYASEINFSDIAPATVTEDFDSNTNGQKKYSYNNYRFGSSVEREGAMRIRLRYHGKFAGSFSDESVSGNSDEANLTNYSWQYKENEVSGDDEIEYTVLLDFYAGTGFVRAYVTFENNNSCLIGDTTWTCQGQGSYNSVTVEDFSWLVTPNLKDQALSYKVFGEDQAYQGALNNNENINLYQDSSGGKNWDYYQNLAPRLGAYSKNKAYTLKKDSTVLSTGGTRALGWLDLNDGTNGVVIGVRDFWQNFPKAVSATNDSDNSATVRLGLMPAEFGALHTLRAGEHDTQEVFFYFHNPGQPSANTIATSFNNPLIPVLPAKYYQKTKALGYLQPFSGQTENTGSDFDQWTAYDAYNAASIDTKVSSYYQTTGGDINSILTNIENYDFYGYATYGYHPSDYEARTGTDNHKYDFNNGQLVQFARTALRDFTYGKIWWNMARTANEAMVDSCVLHEPHALQHLWRGGCVQHIFHDQPQIDQFLRQLGAPSPVVAGGIAGWSNYYFMTDYQKAKEAAIEYANQLLWRWDNRNGDGSFLQTLPERELANGLRIFVDTYQLTGEEKYYTAAKEIVTGNELSGREGYYLHCKNPGACTDAEFSAMYESLGVSEGDYDQVRSPITFWKEMMMESLGLFLEVSTVRDEQNSAAHQAAFTALSDRADFFTNYILKTKTKQQMIDEVAGGSAEINFLQNDGLKNYTFVPYHYALNGSGDNVDGNDFQNDETNLSNFHFFGVDGLAYAYKYTNRQQYLDTATAWYQTLARYPFSLGWDNRRYAQIKEAGKWAEYGRTYLGILTEKTAITQKNKKYFLRILPHHKGVVAIYEKGTKKKIAQFRVFKRKIQASLYASKNNWYVVAMPLKKSKQLRVFSLHGKLLHKIRLNKKKKTHRILVTNVVKNNSAKELVVARKFKKAIVLFKFFVLDDQAHVQKILQTTKYLKKAKPLSKLKLGAILK</sequence>
<dbReference type="InterPro" id="IPR048330">
    <property type="entry name" value="PcRGLX/YetA_2nd"/>
</dbReference>
<evidence type="ECO:0000313" key="3">
    <source>
        <dbReference type="EMBL" id="OGY88017.1"/>
    </source>
</evidence>
<dbReference type="AlphaFoldDB" id="A0A1G2BIH3"/>
<evidence type="ECO:0000259" key="2">
    <source>
        <dbReference type="Pfam" id="PF21345"/>
    </source>
</evidence>
<dbReference type="GO" id="GO:0005975">
    <property type="term" value="P:carbohydrate metabolic process"/>
    <property type="evidence" value="ECO:0007669"/>
    <property type="project" value="InterPro"/>
</dbReference>
<dbReference type="Pfam" id="PF21345">
    <property type="entry name" value="PcRGLX_2nd"/>
    <property type="match status" value="1"/>
</dbReference>
<gene>
    <name evidence="3" type="ORF">A2319_02225</name>
</gene>
<name>A0A1G2BIH3_9BACT</name>
<dbReference type="EMBL" id="MHKI01000005">
    <property type="protein sequence ID" value="OGY88017.1"/>
    <property type="molecule type" value="Genomic_DNA"/>
</dbReference>